<proteinExistence type="predicted"/>
<feature type="region of interest" description="Disordered" evidence="1">
    <location>
        <begin position="34"/>
        <end position="60"/>
    </location>
</feature>
<evidence type="ECO:0000313" key="4">
    <source>
        <dbReference type="Proteomes" id="UP001321473"/>
    </source>
</evidence>
<keyword evidence="2" id="KW-0472">Membrane</keyword>
<feature type="transmembrane region" description="Helical" evidence="2">
    <location>
        <begin position="74"/>
        <end position="94"/>
    </location>
</feature>
<dbReference type="AlphaFoldDB" id="A0AAQ4F8E9"/>
<comment type="caution">
    <text evidence="3">The sequence shown here is derived from an EMBL/GenBank/DDBJ whole genome shotgun (WGS) entry which is preliminary data.</text>
</comment>
<feature type="compositionally biased region" description="Basic and acidic residues" evidence="1">
    <location>
        <begin position="39"/>
        <end position="50"/>
    </location>
</feature>
<feature type="region of interest" description="Disordered" evidence="1">
    <location>
        <begin position="1"/>
        <end position="20"/>
    </location>
</feature>
<reference evidence="3 4" key="1">
    <citation type="journal article" date="2023" name="Arcadia Sci">
        <title>De novo assembly of a long-read Amblyomma americanum tick genome.</title>
        <authorList>
            <person name="Chou S."/>
            <person name="Poskanzer K.E."/>
            <person name="Rollins M."/>
            <person name="Thuy-Boun P.S."/>
        </authorList>
    </citation>
    <scope>NUCLEOTIDE SEQUENCE [LARGE SCALE GENOMIC DNA]</scope>
    <source>
        <strain evidence="3">F_SG_1</strain>
        <tissue evidence="3">Salivary glands</tissue>
    </source>
</reference>
<dbReference type="Proteomes" id="UP001321473">
    <property type="component" value="Unassembled WGS sequence"/>
</dbReference>
<evidence type="ECO:0000313" key="3">
    <source>
        <dbReference type="EMBL" id="KAK8783015.1"/>
    </source>
</evidence>
<sequence>MDISTLMPPPTEVSRSRSLADNLPVATDDGVLESSALETKLRRDPLRSGDETYTPQPSAPDGVFPSVKLDAVSISRACLAVAVLVVIVATVCNGRRLPFNQAGRGGHATAQICCRRLGFMRHRTATSH</sequence>
<accession>A0AAQ4F8E9</accession>
<evidence type="ECO:0000256" key="1">
    <source>
        <dbReference type="SAM" id="MobiDB-lite"/>
    </source>
</evidence>
<keyword evidence="2" id="KW-0812">Transmembrane</keyword>
<organism evidence="3 4">
    <name type="scientific">Amblyomma americanum</name>
    <name type="common">Lone star tick</name>
    <dbReference type="NCBI Taxonomy" id="6943"/>
    <lineage>
        <taxon>Eukaryota</taxon>
        <taxon>Metazoa</taxon>
        <taxon>Ecdysozoa</taxon>
        <taxon>Arthropoda</taxon>
        <taxon>Chelicerata</taxon>
        <taxon>Arachnida</taxon>
        <taxon>Acari</taxon>
        <taxon>Parasitiformes</taxon>
        <taxon>Ixodida</taxon>
        <taxon>Ixodoidea</taxon>
        <taxon>Ixodidae</taxon>
        <taxon>Amblyomminae</taxon>
        <taxon>Amblyomma</taxon>
    </lineage>
</organism>
<keyword evidence="2" id="KW-1133">Transmembrane helix</keyword>
<gene>
    <name evidence="3" type="ORF">V5799_015642</name>
</gene>
<keyword evidence="4" id="KW-1185">Reference proteome</keyword>
<evidence type="ECO:0000256" key="2">
    <source>
        <dbReference type="SAM" id="Phobius"/>
    </source>
</evidence>
<name>A0AAQ4F8E9_AMBAM</name>
<dbReference type="EMBL" id="JARKHS020005974">
    <property type="protein sequence ID" value="KAK8783015.1"/>
    <property type="molecule type" value="Genomic_DNA"/>
</dbReference>
<protein>
    <submittedName>
        <fullName evidence="3">Uncharacterized protein</fullName>
    </submittedName>
</protein>